<sequence length="563" mass="63685">MTETIAPDPSDTQGTGYEPQSTEDQVIIDIPNLLGKRSVFDFPKKKRIVTILLVGETGGGKTAFLSLLLNLLHGNGPFELEQKYFKAAESGLDKTQSQTTKATLYIFTTTEGVQFQIIDTPGLADTRGIGQNNKHREIIYRAVKELVTTIDGIILVANGRNERLAVTTSYTLETLATLLPRSVKDNIGILFTNVHSDERGLNFQMEALPSDLKTATYWCLDNPLSSYKKHWAQLRKATEAERQLSTQANNLKEDYEETVQSLDKWLEWLNERETMPTTTIVELYQKSTEIESRLFETTVSLENLARLRKELKAIIKDLHSVEQERISLSEVLNRAPPKIWESKATLDYNTICLSADCHHNCHLQCSLELNDPHDIGGWCKVFKTFGVPNWLIPFKDNSKVKCSECGHEASEHRNFKVLWEERPSKIYQDALQGIQDTESSKESLEGARDHIKKELDSIAQGIEESKQDITRLVDEMNSLSLSPSYAGYIRSAIQLFELRKKQLEACADSDEELTVIDKGITTFKKHLQLLKHSKVARVISTSYRAVERAFEGEDYSGMPGAMF</sequence>
<dbReference type="Pfam" id="PF04548">
    <property type="entry name" value="AIG1"/>
    <property type="match status" value="1"/>
</dbReference>
<accession>A0A8H3BE01</accession>
<gene>
    <name evidence="4" type="ORF">RDB_LOCUS90827</name>
</gene>
<dbReference type="Gene3D" id="3.40.50.300">
    <property type="entry name" value="P-loop containing nucleotide triphosphate hydrolases"/>
    <property type="match status" value="1"/>
</dbReference>
<dbReference type="InterPro" id="IPR027417">
    <property type="entry name" value="P-loop_NTPase"/>
</dbReference>
<dbReference type="GO" id="GO:0005525">
    <property type="term" value="F:GTP binding"/>
    <property type="evidence" value="ECO:0007669"/>
    <property type="project" value="InterPro"/>
</dbReference>
<dbReference type="SUPFAM" id="SSF52540">
    <property type="entry name" value="P-loop containing nucleoside triphosphate hydrolases"/>
    <property type="match status" value="1"/>
</dbReference>
<proteinExistence type="predicted"/>
<name>A0A8H3BE01_9AGAM</name>
<reference evidence="4" key="1">
    <citation type="submission" date="2021-01" db="EMBL/GenBank/DDBJ databases">
        <authorList>
            <person name="Kaushik A."/>
        </authorList>
    </citation>
    <scope>NUCLEOTIDE SEQUENCE</scope>
    <source>
        <strain evidence="4">AG2-2IIIB</strain>
    </source>
</reference>
<dbReference type="AlphaFoldDB" id="A0A8H3BE01"/>
<protein>
    <recommendedName>
        <fullName evidence="3">AIG1-type G domain-containing protein</fullName>
    </recommendedName>
</protein>
<comment type="caution">
    <text evidence="4">The sequence shown here is derived from an EMBL/GenBank/DDBJ whole genome shotgun (WGS) entry which is preliminary data.</text>
</comment>
<dbReference type="EMBL" id="CAJMWT010002815">
    <property type="protein sequence ID" value="CAE6455331.1"/>
    <property type="molecule type" value="Genomic_DNA"/>
</dbReference>
<dbReference type="Proteomes" id="UP000663843">
    <property type="component" value="Unassembled WGS sequence"/>
</dbReference>
<feature type="region of interest" description="Disordered" evidence="2">
    <location>
        <begin position="1"/>
        <end position="22"/>
    </location>
</feature>
<evidence type="ECO:0000259" key="3">
    <source>
        <dbReference type="Pfam" id="PF04548"/>
    </source>
</evidence>
<keyword evidence="1" id="KW-0547">Nucleotide-binding</keyword>
<organism evidence="4 5">
    <name type="scientific">Rhizoctonia solani</name>
    <dbReference type="NCBI Taxonomy" id="456999"/>
    <lineage>
        <taxon>Eukaryota</taxon>
        <taxon>Fungi</taxon>
        <taxon>Dikarya</taxon>
        <taxon>Basidiomycota</taxon>
        <taxon>Agaricomycotina</taxon>
        <taxon>Agaricomycetes</taxon>
        <taxon>Cantharellales</taxon>
        <taxon>Ceratobasidiaceae</taxon>
        <taxon>Rhizoctonia</taxon>
    </lineage>
</organism>
<evidence type="ECO:0000313" key="5">
    <source>
        <dbReference type="Proteomes" id="UP000663843"/>
    </source>
</evidence>
<evidence type="ECO:0000256" key="1">
    <source>
        <dbReference type="ARBA" id="ARBA00022741"/>
    </source>
</evidence>
<dbReference type="InterPro" id="IPR006703">
    <property type="entry name" value="G_AIG1"/>
</dbReference>
<evidence type="ECO:0000256" key="2">
    <source>
        <dbReference type="SAM" id="MobiDB-lite"/>
    </source>
</evidence>
<feature type="compositionally biased region" description="Polar residues" evidence="2">
    <location>
        <begin position="10"/>
        <end position="22"/>
    </location>
</feature>
<dbReference type="PANTHER" id="PTHR32046:SF12">
    <property type="entry name" value="AIG1-TYPE G DOMAIN-CONTAINING PROTEIN"/>
    <property type="match status" value="1"/>
</dbReference>
<evidence type="ECO:0000313" key="4">
    <source>
        <dbReference type="EMBL" id="CAE6455331.1"/>
    </source>
</evidence>
<dbReference type="PANTHER" id="PTHR32046">
    <property type="entry name" value="G DOMAIN-CONTAINING PROTEIN"/>
    <property type="match status" value="1"/>
</dbReference>
<feature type="domain" description="AIG1-type G" evidence="3">
    <location>
        <begin position="50"/>
        <end position="200"/>
    </location>
</feature>